<evidence type="ECO:0000313" key="6">
    <source>
        <dbReference type="EMBL" id="EON66057.1"/>
    </source>
</evidence>
<dbReference type="PROSITE" id="PS51891">
    <property type="entry name" value="CENP_V_GFA"/>
    <property type="match status" value="1"/>
</dbReference>
<gene>
    <name evidence="6" type="ORF">W97_05300</name>
</gene>
<proteinExistence type="inferred from homology"/>
<dbReference type="SUPFAM" id="SSF51316">
    <property type="entry name" value="Mss4-like"/>
    <property type="match status" value="1"/>
</dbReference>
<dbReference type="GeneID" id="19902611"/>
<evidence type="ECO:0000256" key="3">
    <source>
        <dbReference type="ARBA" id="ARBA00022833"/>
    </source>
</evidence>
<dbReference type="Pfam" id="PF04828">
    <property type="entry name" value="GFA"/>
    <property type="match status" value="1"/>
</dbReference>
<dbReference type="OrthoDB" id="2993351at2759"/>
<dbReference type="eggNOG" id="ENOG502SYFF">
    <property type="taxonomic scope" value="Eukaryota"/>
</dbReference>
<dbReference type="Gene3D" id="2.170.150.70">
    <property type="match status" value="1"/>
</dbReference>
<dbReference type="Proteomes" id="UP000016924">
    <property type="component" value="Unassembled WGS sequence"/>
</dbReference>
<dbReference type="InterPro" id="IPR011057">
    <property type="entry name" value="Mss4-like_sf"/>
</dbReference>
<name>R7YVY8_CONA1</name>
<protein>
    <recommendedName>
        <fullName evidence="5">CENP-V/GFA domain-containing protein</fullName>
    </recommendedName>
</protein>
<keyword evidence="7" id="KW-1185">Reference proteome</keyword>
<keyword evidence="3" id="KW-0862">Zinc</keyword>
<feature type="region of interest" description="Disordered" evidence="4">
    <location>
        <begin position="1"/>
        <end position="24"/>
    </location>
</feature>
<dbReference type="STRING" id="1168221.R7YVY8"/>
<dbReference type="PANTHER" id="PTHR28620:SF1">
    <property type="entry name" value="CENP-V_GFA DOMAIN-CONTAINING PROTEIN"/>
    <property type="match status" value="1"/>
</dbReference>
<evidence type="ECO:0000256" key="4">
    <source>
        <dbReference type="SAM" id="MobiDB-lite"/>
    </source>
</evidence>
<dbReference type="AlphaFoldDB" id="R7YVY8"/>
<dbReference type="HOGENOM" id="CLU_055491_7_0_1"/>
<dbReference type="GO" id="GO:0016846">
    <property type="term" value="F:carbon-sulfur lyase activity"/>
    <property type="evidence" value="ECO:0007669"/>
    <property type="project" value="InterPro"/>
</dbReference>
<dbReference type="RefSeq" id="XP_007781374.1">
    <property type="nucleotide sequence ID" value="XM_007783184.1"/>
</dbReference>
<sequence length="144" mass="16062">MSSNAPSTQETPTPDTPTQDASTQATHQGGCHCARIRFTATLPDALTSTQLTDCNCSICVKNGYHFLYLPNSSVTFIRGEHEAKKYFFHKQRIAHYFCAECGTSVWAESVDPEFYAGWKALNVRAFDDVDMSVLKFEKVDGKSH</sequence>
<dbReference type="InterPro" id="IPR052355">
    <property type="entry name" value="CENP-V-like"/>
</dbReference>
<dbReference type="PANTHER" id="PTHR28620">
    <property type="entry name" value="CENTROMERE PROTEIN V"/>
    <property type="match status" value="1"/>
</dbReference>
<comment type="similarity">
    <text evidence="1">Belongs to the Gfa family.</text>
</comment>
<dbReference type="GO" id="GO:0046872">
    <property type="term" value="F:metal ion binding"/>
    <property type="evidence" value="ECO:0007669"/>
    <property type="project" value="UniProtKB-KW"/>
</dbReference>
<keyword evidence="2" id="KW-0479">Metal-binding</keyword>
<evidence type="ECO:0000256" key="2">
    <source>
        <dbReference type="ARBA" id="ARBA00022723"/>
    </source>
</evidence>
<dbReference type="EMBL" id="JH767578">
    <property type="protein sequence ID" value="EON66057.1"/>
    <property type="molecule type" value="Genomic_DNA"/>
</dbReference>
<evidence type="ECO:0000313" key="7">
    <source>
        <dbReference type="Proteomes" id="UP000016924"/>
    </source>
</evidence>
<organism evidence="6 7">
    <name type="scientific">Coniosporium apollinis (strain CBS 100218)</name>
    <name type="common">Rock-inhabiting black yeast</name>
    <dbReference type="NCBI Taxonomy" id="1168221"/>
    <lineage>
        <taxon>Eukaryota</taxon>
        <taxon>Fungi</taxon>
        <taxon>Dikarya</taxon>
        <taxon>Ascomycota</taxon>
        <taxon>Pezizomycotina</taxon>
        <taxon>Dothideomycetes</taxon>
        <taxon>Dothideomycetes incertae sedis</taxon>
        <taxon>Coniosporium</taxon>
    </lineage>
</organism>
<dbReference type="InterPro" id="IPR006913">
    <property type="entry name" value="CENP-V/GFA"/>
</dbReference>
<evidence type="ECO:0000256" key="1">
    <source>
        <dbReference type="ARBA" id="ARBA00005495"/>
    </source>
</evidence>
<dbReference type="OMA" id="CHCGRIA"/>
<feature type="domain" description="CENP-V/GFA" evidence="5">
    <location>
        <begin position="27"/>
        <end position="144"/>
    </location>
</feature>
<evidence type="ECO:0000259" key="5">
    <source>
        <dbReference type="PROSITE" id="PS51891"/>
    </source>
</evidence>
<accession>R7YVY8</accession>
<reference evidence="7" key="1">
    <citation type="submission" date="2012-06" db="EMBL/GenBank/DDBJ databases">
        <title>The genome sequence of Coniosporium apollinis CBS 100218.</title>
        <authorList>
            <consortium name="The Broad Institute Genome Sequencing Platform"/>
            <person name="Cuomo C."/>
            <person name="Gorbushina A."/>
            <person name="Noack S."/>
            <person name="Walker B."/>
            <person name="Young S.K."/>
            <person name="Zeng Q."/>
            <person name="Gargeya S."/>
            <person name="Fitzgerald M."/>
            <person name="Haas B."/>
            <person name="Abouelleil A."/>
            <person name="Alvarado L."/>
            <person name="Arachchi H.M."/>
            <person name="Berlin A.M."/>
            <person name="Chapman S.B."/>
            <person name="Goldberg J."/>
            <person name="Griggs A."/>
            <person name="Gujja S."/>
            <person name="Hansen M."/>
            <person name="Howarth C."/>
            <person name="Imamovic A."/>
            <person name="Larimer J."/>
            <person name="McCowan C."/>
            <person name="Montmayeur A."/>
            <person name="Murphy C."/>
            <person name="Neiman D."/>
            <person name="Pearson M."/>
            <person name="Priest M."/>
            <person name="Roberts A."/>
            <person name="Saif S."/>
            <person name="Shea T."/>
            <person name="Sisk P."/>
            <person name="Sykes S."/>
            <person name="Wortman J."/>
            <person name="Nusbaum C."/>
            <person name="Birren B."/>
        </authorList>
    </citation>
    <scope>NUCLEOTIDE SEQUENCE [LARGE SCALE GENOMIC DNA]</scope>
    <source>
        <strain evidence="7">CBS 100218</strain>
    </source>
</reference>